<keyword evidence="4" id="KW-1185">Reference proteome</keyword>
<gene>
    <name evidence="3" type="ordered locus">A2cp1_1119</name>
</gene>
<dbReference type="GO" id="GO:0005829">
    <property type="term" value="C:cytosol"/>
    <property type="evidence" value="ECO:0007669"/>
    <property type="project" value="TreeGrafter"/>
</dbReference>
<dbReference type="SMART" id="SM00327">
    <property type="entry name" value="VWA"/>
    <property type="match status" value="1"/>
</dbReference>
<dbReference type="SUPFAM" id="SSF53300">
    <property type="entry name" value="vWA-like"/>
    <property type="match status" value="1"/>
</dbReference>
<dbReference type="PROSITE" id="PS50234">
    <property type="entry name" value="VWFA"/>
    <property type="match status" value="1"/>
</dbReference>
<accession>B8JFA7</accession>
<dbReference type="Gene3D" id="3.40.50.410">
    <property type="entry name" value="von Willebrand factor, type A domain"/>
    <property type="match status" value="1"/>
</dbReference>
<dbReference type="AlphaFoldDB" id="B8JFA7"/>
<feature type="domain" description="VWFA" evidence="2">
    <location>
        <begin position="266"/>
        <end position="430"/>
    </location>
</feature>
<evidence type="ECO:0000313" key="3">
    <source>
        <dbReference type="EMBL" id="ACL64464.1"/>
    </source>
</evidence>
<evidence type="ECO:0000256" key="1">
    <source>
        <dbReference type="SAM" id="MobiDB-lite"/>
    </source>
</evidence>
<proteinExistence type="predicted"/>
<dbReference type="InterPro" id="IPR002035">
    <property type="entry name" value="VWF_A"/>
</dbReference>
<feature type="region of interest" description="Disordered" evidence="1">
    <location>
        <begin position="103"/>
        <end position="123"/>
    </location>
</feature>
<dbReference type="RefSeq" id="WP_012632456.1">
    <property type="nucleotide sequence ID" value="NC_011891.1"/>
</dbReference>
<dbReference type="Proteomes" id="UP000007089">
    <property type="component" value="Chromosome"/>
</dbReference>
<dbReference type="EMBL" id="CP001359">
    <property type="protein sequence ID" value="ACL64464.1"/>
    <property type="molecule type" value="Genomic_DNA"/>
</dbReference>
<dbReference type="KEGG" id="acp:A2cp1_1119"/>
<reference evidence="3" key="1">
    <citation type="submission" date="2009-01" db="EMBL/GenBank/DDBJ databases">
        <title>Complete sequence of Anaeromyxobacter dehalogenans 2CP-1.</title>
        <authorList>
            <consortium name="US DOE Joint Genome Institute"/>
            <person name="Lucas S."/>
            <person name="Copeland A."/>
            <person name="Lapidus A."/>
            <person name="Glavina del Rio T."/>
            <person name="Dalin E."/>
            <person name="Tice H."/>
            <person name="Bruce D."/>
            <person name="Goodwin L."/>
            <person name="Pitluck S."/>
            <person name="Saunders E."/>
            <person name="Brettin T."/>
            <person name="Detter J.C."/>
            <person name="Han C."/>
            <person name="Larimer F."/>
            <person name="Land M."/>
            <person name="Hauser L."/>
            <person name="Kyrpides N."/>
            <person name="Ovchinnikova G."/>
            <person name="Beliaev A.S."/>
            <person name="Richardson P."/>
        </authorList>
    </citation>
    <scope>NUCLEOTIDE SEQUENCE</scope>
    <source>
        <strain evidence="3">2CP-1</strain>
    </source>
</reference>
<organism evidence="3 4">
    <name type="scientific">Anaeromyxobacter dehalogenans (strain ATCC BAA-258 / DSM 21875 / 2CP-1)</name>
    <dbReference type="NCBI Taxonomy" id="455488"/>
    <lineage>
        <taxon>Bacteria</taxon>
        <taxon>Pseudomonadati</taxon>
        <taxon>Myxococcota</taxon>
        <taxon>Myxococcia</taxon>
        <taxon>Myxococcales</taxon>
        <taxon>Cystobacterineae</taxon>
        <taxon>Anaeromyxobacteraceae</taxon>
        <taxon>Anaeromyxobacter</taxon>
    </lineage>
</organism>
<evidence type="ECO:0000259" key="2">
    <source>
        <dbReference type="PROSITE" id="PS50234"/>
    </source>
</evidence>
<dbReference type="PANTHER" id="PTHR36846">
    <property type="entry name" value="PROTEIN VIAA"/>
    <property type="match status" value="1"/>
</dbReference>
<name>B8JFA7_ANAD2</name>
<dbReference type="InterPro" id="IPR008912">
    <property type="entry name" value="Uncharacterised_CoxE"/>
</dbReference>
<dbReference type="HOGENOM" id="CLU_637199_0_0_7"/>
<dbReference type="PANTHER" id="PTHR36846:SF1">
    <property type="entry name" value="PROTEIN VIAA"/>
    <property type="match status" value="1"/>
</dbReference>
<protein>
    <submittedName>
        <fullName evidence="3">VWA containing CoxE family protein</fullName>
    </submittedName>
</protein>
<sequence length="430" mass="45471">MRRNIYDVPKWHLIQHRDARGLPLPATNDSPQLRLADELFERLYAGECEPLSEDECVPALRAWAERIHASCEALPQFSRLAAECRGDASAAAAAVESLLDALGELPPPEAPGPDAAPGTSKDPLRRPLLAACAAASRAIGEVRDAVEGLAGVGFAPGSSTAGGAAGDGRRAQSLAARLRSDSRLRRIALLAGRMKRIAASKRRSRVRHGADEVNDVVQGADLARALPFELARLTDPRRRLDFFRSLLEHQVLEYQLTGSDRLGRGPLVVLLDKSSSMDGGGGERDVWATALALALLEQARAERRTFALVAYNAAPFHVEVVSPGAALPEQALFVRCSGGTSIAAAIERGLEVIAGTRGMLRTADLVLVSDGEDEAGPAAELRARAAELGVSIYGLAIGMPAGALSPWCDEAHGVTDLATLEPSVADALFS</sequence>
<dbReference type="InterPro" id="IPR036465">
    <property type="entry name" value="vWFA_dom_sf"/>
</dbReference>
<dbReference type="Pfam" id="PF05762">
    <property type="entry name" value="VWA_CoxE"/>
    <property type="match status" value="1"/>
</dbReference>
<evidence type="ECO:0000313" key="4">
    <source>
        <dbReference type="Proteomes" id="UP000007089"/>
    </source>
</evidence>